<dbReference type="GO" id="GO:0000439">
    <property type="term" value="C:transcription factor TFIIH core complex"/>
    <property type="evidence" value="ECO:0007669"/>
    <property type="project" value="InterPro"/>
</dbReference>
<dbReference type="PANTHER" id="PTHR13152">
    <property type="entry name" value="TFIIH, POLYPEPTIDE 4"/>
    <property type="match status" value="1"/>
</dbReference>
<feature type="non-terminal residue" evidence="2">
    <location>
        <position position="1"/>
    </location>
</feature>
<keyword evidence="1" id="KW-0234">DNA repair</keyword>
<keyword evidence="1" id="KW-0805">Transcription regulation</keyword>
<keyword evidence="1" id="KW-0227">DNA damage</keyword>
<dbReference type="Proteomes" id="UP000187406">
    <property type="component" value="Unassembled WGS sequence"/>
</dbReference>
<dbReference type="EMBL" id="BDDD01001158">
    <property type="protein sequence ID" value="GAV73842.1"/>
    <property type="molecule type" value="Genomic_DNA"/>
</dbReference>
<dbReference type="GO" id="GO:0006289">
    <property type="term" value="P:nucleotide-excision repair"/>
    <property type="evidence" value="ECO:0007669"/>
    <property type="project" value="InterPro"/>
</dbReference>
<dbReference type="STRING" id="3775.A0A1Q3C149"/>
<keyword evidence="3" id="KW-1185">Reference proteome</keyword>
<organism evidence="2 3">
    <name type="scientific">Cephalotus follicularis</name>
    <name type="common">Albany pitcher plant</name>
    <dbReference type="NCBI Taxonomy" id="3775"/>
    <lineage>
        <taxon>Eukaryota</taxon>
        <taxon>Viridiplantae</taxon>
        <taxon>Streptophyta</taxon>
        <taxon>Embryophyta</taxon>
        <taxon>Tracheophyta</taxon>
        <taxon>Spermatophyta</taxon>
        <taxon>Magnoliopsida</taxon>
        <taxon>eudicotyledons</taxon>
        <taxon>Gunneridae</taxon>
        <taxon>Pentapetalae</taxon>
        <taxon>rosids</taxon>
        <taxon>fabids</taxon>
        <taxon>Oxalidales</taxon>
        <taxon>Cephalotaceae</taxon>
        <taxon>Cephalotus</taxon>
    </lineage>
</organism>
<comment type="function">
    <text evidence="1">Component of the general transcription and DNA repair factor IIH (TFIIH) core complex which is involved in general and transcription-coupled nucleotide excision repair (NER) of damaged DNA.</text>
</comment>
<sequence length="85" mass="9954">EHFMDMVASLPAMKLDKLFKNAFICEAIFRSMPPLGKKYVLNMLYIDVPVTADILEQWFLPDAFPKHVAIDRLIQLRLFIETIDR</sequence>
<proteinExistence type="inferred from homology"/>
<dbReference type="GO" id="GO:0003690">
    <property type="term" value="F:double-stranded DNA binding"/>
    <property type="evidence" value="ECO:0007669"/>
    <property type="project" value="TreeGrafter"/>
</dbReference>
<evidence type="ECO:0000313" key="3">
    <source>
        <dbReference type="Proteomes" id="UP000187406"/>
    </source>
</evidence>
<reference evidence="3" key="1">
    <citation type="submission" date="2016-04" db="EMBL/GenBank/DDBJ databases">
        <title>Cephalotus genome sequencing.</title>
        <authorList>
            <person name="Fukushima K."/>
            <person name="Hasebe M."/>
            <person name="Fang X."/>
        </authorList>
    </citation>
    <scope>NUCLEOTIDE SEQUENCE [LARGE SCALE GENOMIC DNA]</scope>
    <source>
        <strain evidence="3">cv. St1</strain>
    </source>
</reference>
<dbReference type="OrthoDB" id="364513at2759"/>
<dbReference type="Pfam" id="PF03849">
    <property type="entry name" value="Tfb2"/>
    <property type="match status" value="1"/>
</dbReference>
<dbReference type="GO" id="GO:0001671">
    <property type="term" value="F:ATPase activator activity"/>
    <property type="evidence" value="ECO:0007669"/>
    <property type="project" value="InterPro"/>
</dbReference>
<dbReference type="GO" id="GO:0005675">
    <property type="term" value="C:transcription factor TFIIH holo complex"/>
    <property type="evidence" value="ECO:0007669"/>
    <property type="project" value="TreeGrafter"/>
</dbReference>
<feature type="non-terminal residue" evidence="2">
    <location>
        <position position="85"/>
    </location>
</feature>
<keyword evidence="1" id="KW-0804">Transcription</keyword>
<dbReference type="InParanoid" id="A0A1Q3C149"/>
<evidence type="ECO:0000313" key="2">
    <source>
        <dbReference type="EMBL" id="GAV73842.1"/>
    </source>
</evidence>
<comment type="subcellular location">
    <subcellularLocation>
        <location evidence="1">Nucleus</location>
    </subcellularLocation>
</comment>
<gene>
    <name evidence="2" type="ORF">CFOL_v3_17325</name>
</gene>
<name>A0A1Q3C149_CEPFO</name>
<comment type="similarity">
    <text evidence="1">Belongs to the TFB2 family.</text>
</comment>
<evidence type="ECO:0000256" key="1">
    <source>
        <dbReference type="RuleBase" id="RU364024"/>
    </source>
</evidence>
<comment type="caution">
    <text evidence="2">The sequence shown here is derived from an EMBL/GenBank/DDBJ whole genome shotgun (WGS) entry which is preliminary data.</text>
</comment>
<dbReference type="InterPro" id="IPR004598">
    <property type="entry name" value="TFIIH_p52/Tfb2"/>
</dbReference>
<dbReference type="PANTHER" id="PTHR13152:SF0">
    <property type="entry name" value="GENERAL TRANSCRIPTION FACTOR IIH SUBUNIT 4"/>
    <property type="match status" value="1"/>
</dbReference>
<protein>
    <recommendedName>
        <fullName evidence="1">RNA polymerase II transcription factor B subunit 2</fullName>
    </recommendedName>
</protein>
<accession>A0A1Q3C149</accession>
<keyword evidence="1" id="KW-0539">Nucleus</keyword>
<dbReference type="AlphaFoldDB" id="A0A1Q3C149"/>